<comment type="caution">
    <text evidence="1">The sequence shown here is derived from an EMBL/GenBank/DDBJ whole genome shotgun (WGS) entry which is preliminary data.</text>
</comment>
<dbReference type="Proteomes" id="UP000657918">
    <property type="component" value="Unassembled WGS sequence"/>
</dbReference>
<dbReference type="OrthoDB" id="676979at2759"/>
<dbReference type="AlphaFoldDB" id="A0A835JGC2"/>
<name>A0A835JGC2_9ROSI</name>
<reference evidence="1 2" key="1">
    <citation type="submission" date="2020-10" db="EMBL/GenBank/DDBJ databases">
        <title>Plant Genome Project.</title>
        <authorList>
            <person name="Zhang R.-G."/>
        </authorList>
    </citation>
    <scope>NUCLEOTIDE SEQUENCE [LARGE SCALE GENOMIC DNA]</scope>
    <source>
        <strain evidence="1">FAFU-HL-1</strain>
        <tissue evidence="1">Leaf</tissue>
    </source>
</reference>
<protein>
    <submittedName>
        <fullName evidence="1">Uncharacterized protein</fullName>
    </submittedName>
</protein>
<evidence type="ECO:0000313" key="2">
    <source>
        <dbReference type="Proteomes" id="UP000657918"/>
    </source>
</evidence>
<dbReference type="PROSITE" id="PS51257">
    <property type="entry name" value="PROKAR_LIPOPROTEIN"/>
    <property type="match status" value="1"/>
</dbReference>
<gene>
    <name evidence="1" type="ORF">SADUNF_Sadunf15G0105300</name>
</gene>
<keyword evidence="2" id="KW-1185">Reference proteome</keyword>
<dbReference type="EMBL" id="JADGMS010000015">
    <property type="protein sequence ID" value="KAF9668208.1"/>
    <property type="molecule type" value="Genomic_DNA"/>
</dbReference>
<accession>A0A835JGC2</accession>
<sequence length="150" mass="16356">MLVRNSVSFGLLIFGCARGGGGGRGGFNGVITSPLMSAYKGLKQLEKNEARKIEQDRCVVDNAHVLLSCQQPSQPTNQHTLLKDVLDQCIPPPENRVASAVVFIARLAFALLHSDAQPRPAMKQVASELIIRWGPFGLRDYAELKVGFPE</sequence>
<proteinExistence type="predicted"/>
<evidence type="ECO:0000313" key="1">
    <source>
        <dbReference type="EMBL" id="KAF9668208.1"/>
    </source>
</evidence>
<organism evidence="1 2">
    <name type="scientific">Salix dunnii</name>
    <dbReference type="NCBI Taxonomy" id="1413687"/>
    <lineage>
        <taxon>Eukaryota</taxon>
        <taxon>Viridiplantae</taxon>
        <taxon>Streptophyta</taxon>
        <taxon>Embryophyta</taxon>
        <taxon>Tracheophyta</taxon>
        <taxon>Spermatophyta</taxon>
        <taxon>Magnoliopsida</taxon>
        <taxon>eudicotyledons</taxon>
        <taxon>Gunneridae</taxon>
        <taxon>Pentapetalae</taxon>
        <taxon>rosids</taxon>
        <taxon>fabids</taxon>
        <taxon>Malpighiales</taxon>
        <taxon>Salicaceae</taxon>
        <taxon>Saliceae</taxon>
        <taxon>Salix</taxon>
    </lineage>
</organism>